<name>A0A645CRR7_9ZZZZ</name>
<reference evidence="2" key="1">
    <citation type="submission" date="2019-08" db="EMBL/GenBank/DDBJ databases">
        <authorList>
            <person name="Kucharzyk K."/>
            <person name="Murdoch R.W."/>
            <person name="Higgins S."/>
            <person name="Loffler F."/>
        </authorList>
    </citation>
    <scope>NUCLEOTIDE SEQUENCE</scope>
</reference>
<accession>A0A645CRR7</accession>
<dbReference type="EMBL" id="VSSQ01029317">
    <property type="protein sequence ID" value="MPM79402.1"/>
    <property type="molecule type" value="Genomic_DNA"/>
</dbReference>
<proteinExistence type="predicted"/>
<evidence type="ECO:0000256" key="1">
    <source>
        <dbReference type="SAM" id="Phobius"/>
    </source>
</evidence>
<gene>
    <name evidence="2" type="ORF">SDC9_126435</name>
</gene>
<protein>
    <submittedName>
        <fullName evidence="2">Uncharacterized protein</fullName>
    </submittedName>
</protein>
<evidence type="ECO:0000313" key="2">
    <source>
        <dbReference type="EMBL" id="MPM79402.1"/>
    </source>
</evidence>
<keyword evidence="1" id="KW-1133">Transmembrane helix</keyword>
<feature type="transmembrane region" description="Helical" evidence="1">
    <location>
        <begin position="94"/>
        <end position="122"/>
    </location>
</feature>
<keyword evidence="1" id="KW-0472">Membrane</keyword>
<feature type="transmembrane region" description="Helical" evidence="1">
    <location>
        <begin position="21"/>
        <end position="41"/>
    </location>
</feature>
<keyword evidence="1" id="KW-0812">Transmembrane</keyword>
<sequence>MSSIYIIAISVLDRTPAWLGSTFSLVSLILLLTRAVLNLIVSVNPSLEPLITVSPEGSPIPLLGHDLFAIVRAAPKSSIKTRDSPASTAFTPSFSLVIFFISEIAIILSISCSGVIFSPLSINGSNKKSLSKVLSAIPSI</sequence>
<organism evidence="2">
    <name type="scientific">bioreactor metagenome</name>
    <dbReference type="NCBI Taxonomy" id="1076179"/>
    <lineage>
        <taxon>unclassified sequences</taxon>
        <taxon>metagenomes</taxon>
        <taxon>ecological metagenomes</taxon>
    </lineage>
</organism>
<comment type="caution">
    <text evidence="2">The sequence shown here is derived from an EMBL/GenBank/DDBJ whole genome shotgun (WGS) entry which is preliminary data.</text>
</comment>
<dbReference type="AlphaFoldDB" id="A0A645CRR7"/>